<proteinExistence type="predicted"/>
<dbReference type="SUPFAM" id="SSF53067">
    <property type="entry name" value="Actin-like ATPase domain"/>
    <property type="match status" value="2"/>
</dbReference>
<dbReference type="AlphaFoldDB" id="A0AAD7LUU7"/>
<evidence type="ECO:0000313" key="1">
    <source>
        <dbReference type="EMBL" id="KAJ7964472.1"/>
    </source>
</evidence>
<dbReference type="GO" id="GO:0004594">
    <property type="term" value="F:pantothenate kinase activity"/>
    <property type="evidence" value="ECO:0007669"/>
    <property type="project" value="TreeGrafter"/>
</dbReference>
<dbReference type="KEGG" id="qsa:O6P43_014285"/>
<dbReference type="InterPro" id="IPR004567">
    <property type="entry name" value="Type_II_PanK"/>
</dbReference>
<sequence length="302" mass="33435">MNVSGEDSEEGNLRNQAFQGGILKFVKFEIKDLGDCLEFIRNKQFHNGSSTCCSDGTYQYAKIMATGGGSHKYEDLFKDRLGFTFHRVDELEGLVGGANFLLKNVHQEAFTYTDGRKEFIRADPVDLFPYLLVTIGSGVTWIKVTGEGKAEFYTGSTIGGSTMLGMARVLTKCKSYDHFLELSQQGDDSALNLTVGDIYGEMGNIKYNIPPSSVACRFGKLNRDGDISLHKVEDVAASLLSGFIYHIIHTSHLVAKNLGIKRIVFGGSFTIGHSSTMERYPMNFTKGHEGKCKQFSYAMRGF</sequence>
<dbReference type="Pfam" id="PF03630">
    <property type="entry name" value="Fumble"/>
    <property type="match status" value="1"/>
</dbReference>
<evidence type="ECO:0000313" key="2">
    <source>
        <dbReference type="Proteomes" id="UP001163823"/>
    </source>
</evidence>
<dbReference type="InterPro" id="IPR043129">
    <property type="entry name" value="ATPase_NBD"/>
</dbReference>
<keyword evidence="1" id="KW-0808">Transferase</keyword>
<dbReference type="EMBL" id="JARAOO010000006">
    <property type="protein sequence ID" value="KAJ7964472.1"/>
    <property type="molecule type" value="Genomic_DNA"/>
</dbReference>
<accession>A0AAD7LUU7</accession>
<reference evidence="1" key="1">
    <citation type="journal article" date="2023" name="Science">
        <title>Elucidation of the pathway for biosynthesis of saponin adjuvants from the soapbark tree.</title>
        <authorList>
            <person name="Reed J."/>
            <person name="Orme A."/>
            <person name="El-Demerdash A."/>
            <person name="Owen C."/>
            <person name="Martin L.B.B."/>
            <person name="Misra R.C."/>
            <person name="Kikuchi S."/>
            <person name="Rejzek M."/>
            <person name="Martin A.C."/>
            <person name="Harkess A."/>
            <person name="Leebens-Mack J."/>
            <person name="Louveau T."/>
            <person name="Stephenson M.J."/>
            <person name="Osbourn A."/>
        </authorList>
    </citation>
    <scope>NUCLEOTIDE SEQUENCE</scope>
    <source>
        <strain evidence="1">S10</strain>
    </source>
</reference>
<dbReference type="GO" id="GO:0005829">
    <property type="term" value="C:cytosol"/>
    <property type="evidence" value="ECO:0007669"/>
    <property type="project" value="TreeGrafter"/>
</dbReference>
<dbReference type="GO" id="GO:0005634">
    <property type="term" value="C:nucleus"/>
    <property type="evidence" value="ECO:0007669"/>
    <property type="project" value="TreeGrafter"/>
</dbReference>
<comment type="caution">
    <text evidence="1">The sequence shown here is derived from an EMBL/GenBank/DDBJ whole genome shotgun (WGS) entry which is preliminary data.</text>
</comment>
<dbReference type="PANTHER" id="PTHR12280:SF36">
    <property type="entry name" value="PANTOTHENATE KINASE 1"/>
    <property type="match status" value="1"/>
</dbReference>
<keyword evidence="2" id="KW-1185">Reference proteome</keyword>
<dbReference type="GO" id="GO:0015937">
    <property type="term" value="P:coenzyme A biosynthetic process"/>
    <property type="evidence" value="ECO:0007669"/>
    <property type="project" value="InterPro"/>
</dbReference>
<name>A0AAD7LUU7_QUISA</name>
<keyword evidence="1" id="KW-0418">Kinase</keyword>
<dbReference type="Proteomes" id="UP001163823">
    <property type="component" value="Chromosome 6"/>
</dbReference>
<organism evidence="1 2">
    <name type="scientific">Quillaja saponaria</name>
    <name type="common">Soap bark tree</name>
    <dbReference type="NCBI Taxonomy" id="32244"/>
    <lineage>
        <taxon>Eukaryota</taxon>
        <taxon>Viridiplantae</taxon>
        <taxon>Streptophyta</taxon>
        <taxon>Embryophyta</taxon>
        <taxon>Tracheophyta</taxon>
        <taxon>Spermatophyta</taxon>
        <taxon>Magnoliopsida</taxon>
        <taxon>eudicotyledons</taxon>
        <taxon>Gunneridae</taxon>
        <taxon>Pentapetalae</taxon>
        <taxon>rosids</taxon>
        <taxon>fabids</taxon>
        <taxon>Fabales</taxon>
        <taxon>Quillajaceae</taxon>
        <taxon>Quillaja</taxon>
    </lineage>
</organism>
<dbReference type="Gene3D" id="3.30.420.40">
    <property type="match status" value="1"/>
</dbReference>
<dbReference type="PANTHER" id="PTHR12280">
    <property type="entry name" value="PANTOTHENATE KINASE"/>
    <property type="match status" value="1"/>
</dbReference>
<dbReference type="GO" id="GO:0005524">
    <property type="term" value="F:ATP binding"/>
    <property type="evidence" value="ECO:0007669"/>
    <property type="project" value="InterPro"/>
</dbReference>
<protein>
    <submittedName>
        <fullName evidence="1">Pantothenate kinase 2</fullName>
    </submittedName>
</protein>
<gene>
    <name evidence="1" type="ORF">O6P43_014285</name>
</gene>